<gene>
    <name evidence="2" type="ORF">ACKQTC_00610</name>
</gene>
<dbReference type="Proteomes" id="UP001631949">
    <property type="component" value="Unassembled WGS sequence"/>
</dbReference>
<evidence type="ECO:0008006" key="4">
    <source>
        <dbReference type="Google" id="ProtNLM"/>
    </source>
</evidence>
<proteinExistence type="predicted"/>
<accession>A0ABW9GXL0</accession>
<keyword evidence="1" id="KW-0732">Signal</keyword>
<evidence type="ECO:0000313" key="3">
    <source>
        <dbReference type="Proteomes" id="UP001631949"/>
    </source>
</evidence>
<sequence>MKNRLVPLLILLVAILTFGGCASSDTPSGALELFIKSAQSEDEETFLEVTKNGDQFFKERDQLIAGLNYDEDSSKKIKKIISDVSFETVNEKENDKTATLDVKIKNKNLAEKLRNDTFKGIIAYKNEFKPLKNDFKNINDLEKKVKVYLIKKDDKWCVDLSNEKNADLLNALVGNLIKASNDFFEIEKVTTKNKEITFPENHIKFLDGNKQILVNANPKLENGNLVPYYNPLRDKNFIPGWDASKNTLTAVKSNKVLSVPFGEYKLATHKIYWPNIKKQSLNSYTRENIGVSDKSWCDIEIMNTTSKKGIMANPLMCRENNYFMSCGLSVIGAGENIEQPIVLYIDGEEIGKTQRKGESAFDAFPEMERDFYTGDVVEVMTLSDAQAKKLQSIGHHLAEIIQVNGENQVVYYQTIPYEVKDY</sequence>
<comment type="caution">
    <text evidence="2">The sequence shown here is derived from an EMBL/GenBank/DDBJ whole genome shotgun (WGS) entry which is preliminary data.</text>
</comment>
<protein>
    <recommendedName>
        <fullName evidence="4">Lipoprotein</fullName>
    </recommendedName>
</protein>
<evidence type="ECO:0000313" key="2">
    <source>
        <dbReference type="EMBL" id="MFM9412878.1"/>
    </source>
</evidence>
<feature type="chain" id="PRO_5045538629" description="Lipoprotein" evidence="1">
    <location>
        <begin position="23"/>
        <end position="422"/>
    </location>
</feature>
<name>A0ABW9GXL0_9FIRM</name>
<dbReference type="RefSeq" id="WP_408976507.1">
    <property type="nucleotide sequence ID" value="NZ_JBJUVG010000001.1"/>
</dbReference>
<reference evidence="2 3" key="1">
    <citation type="journal article" date="2016" name="Int. J. Syst. Evol. Microbiol.">
        <title>Peptococcus simiae sp. nov., isolated from rhesus macaque faeces and emended description of the genus Peptococcus.</title>
        <authorList>
            <person name="Shkoporov A.N."/>
            <person name="Efimov B.A."/>
            <person name="Kondova I."/>
            <person name="Ouwerling B."/>
            <person name="Chaplin A.V."/>
            <person name="Shcherbakova V.A."/>
            <person name="Langermans J.A.M."/>
        </authorList>
    </citation>
    <scope>NUCLEOTIDE SEQUENCE [LARGE SCALE GENOMIC DNA]</scope>
    <source>
        <strain evidence="2 3">M108</strain>
    </source>
</reference>
<keyword evidence="3" id="KW-1185">Reference proteome</keyword>
<dbReference type="EMBL" id="JBJUVG010000001">
    <property type="protein sequence ID" value="MFM9412878.1"/>
    <property type="molecule type" value="Genomic_DNA"/>
</dbReference>
<dbReference type="PROSITE" id="PS51257">
    <property type="entry name" value="PROKAR_LIPOPROTEIN"/>
    <property type="match status" value="1"/>
</dbReference>
<feature type="signal peptide" evidence="1">
    <location>
        <begin position="1"/>
        <end position="22"/>
    </location>
</feature>
<organism evidence="2 3">
    <name type="scientific">Peptococcus simiae</name>
    <dbReference type="NCBI Taxonomy" id="1643805"/>
    <lineage>
        <taxon>Bacteria</taxon>
        <taxon>Bacillati</taxon>
        <taxon>Bacillota</taxon>
        <taxon>Clostridia</taxon>
        <taxon>Eubacteriales</taxon>
        <taxon>Peptococcaceae</taxon>
        <taxon>Peptococcus</taxon>
    </lineage>
</organism>
<evidence type="ECO:0000256" key="1">
    <source>
        <dbReference type="SAM" id="SignalP"/>
    </source>
</evidence>